<evidence type="ECO:0000313" key="1">
    <source>
        <dbReference type="EMBL" id="KAA0054519.1"/>
    </source>
</evidence>
<name>A0A5D3BGX2_CUCMM</name>
<dbReference type="EMBL" id="SSTD01018124">
    <property type="protein sequence ID" value="TYJ98276.1"/>
    <property type="molecule type" value="Genomic_DNA"/>
</dbReference>
<evidence type="ECO:0000313" key="4">
    <source>
        <dbReference type="Proteomes" id="UP000321947"/>
    </source>
</evidence>
<dbReference type="EMBL" id="SSTE01008830">
    <property type="protein sequence ID" value="KAA0054519.1"/>
    <property type="molecule type" value="Genomic_DNA"/>
</dbReference>
<dbReference type="Proteomes" id="UP000321947">
    <property type="component" value="Unassembled WGS sequence"/>
</dbReference>
<sequence length="233" mass="26419">MHDPENPSIVSETPVSETIDTSNLRCELELRRSKRQRTEKSVGPDFLSTFIVERRDEIDYNFTNLYLIDEDPKTYQEALNSVDSSKWKEAIKSEPDSLVMNHTWDLVDLPIGNKSIRYLGEADVILGVKIKKNKTSLSLCQSHYVEKILKKFDSFDVSPMRTPFGASKHLKKNKEDSVSQPEYAKIIDNDEVNSTSGYVFLLEGGAISWKSAKQTCIARSTMESEFIALELAG</sequence>
<accession>A0A5D3BGX2</accession>
<comment type="caution">
    <text evidence="2">The sequence shown here is derived from an EMBL/GenBank/DDBJ whole genome shotgun (WGS) entry which is preliminary data.</text>
</comment>
<evidence type="ECO:0000313" key="3">
    <source>
        <dbReference type="Proteomes" id="UP000321393"/>
    </source>
</evidence>
<dbReference type="Proteomes" id="UP000321393">
    <property type="component" value="Unassembled WGS sequence"/>
</dbReference>
<protein>
    <submittedName>
        <fullName evidence="2">Ty1-copia retrotransposon protein</fullName>
    </submittedName>
</protein>
<dbReference type="OrthoDB" id="1685982at2759"/>
<reference evidence="3 4" key="1">
    <citation type="submission" date="2019-08" db="EMBL/GenBank/DDBJ databases">
        <title>Draft genome sequences of two oriental melons (Cucumis melo L. var makuwa).</title>
        <authorList>
            <person name="Kwon S.-Y."/>
        </authorList>
    </citation>
    <scope>NUCLEOTIDE SEQUENCE [LARGE SCALE GENOMIC DNA]</scope>
    <source>
        <strain evidence="4">cv. Chang Bougi</strain>
        <strain evidence="3">cv. SW 3</strain>
        <tissue evidence="2">Leaf</tissue>
    </source>
</reference>
<evidence type="ECO:0000313" key="2">
    <source>
        <dbReference type="EMBL" id="TYJ98276.1"/>
    </source>
</evidence>
<dbReference type="CDD" id="cd09272">
    <property type="entry name" value="RNase_HI_RT_Ty1"/>
    <property type="match status" value="1"/>
</dbReference>
<proteinExistence type="predicted"/>
<dbReference type="AlphaFoldDB" id="A0A5D3BGX2"/>
<organism evidence="2 4">
    <name type="scientific">Cucumis melo var. makuwa</name>
    <name type="common">Oriental melon</name>
    <dbReference type="NCBI Taxonomy" id="1194695"/>
    <lineage>
        <taxon>Eukaryota</taxon>
        <taxon>Viridiplantae</taxon>
        <taxon>Streptophyta</taxon>
        <taxon>Embryophyta</taxon>
        <taxon>Tracheophyta</taxon>
        <taxon>Spermatophyta</taxon>
        <taxon>Magnoliopsida</taxon>
        <taxon>eudicotyledons</taxon>
        <taxon>Gunneridae</taxon>
        <taxon>Pentapetalae</taxon>
        <taxon>rosids</taxon>
        <taxon>fabids</taxon>
        <taxon>Cucurbitales</taxon>
        <taxon>Cucurbitaceae</taxon>
        <taxon>Benincaseae</taxon>
        <taxon>Cucumis</taxon>
    </lineage>
</organism>
<gene>
    <name evidence="2" type="ORF">E5676_scaffold203G00200</name>
    <name evidence="1" type="ORF">E6C27_scaffold24G003010</name>
</gene>